<reference evidence="1" key="1">
    <citation type="submission" date="2021-06" db="EMBL/GenBank/DDBJ databases">
        <authorList>
            <person name="Kallberg Y."/>
            <person name="Tangrot J."/>
            <person name="Rosling A."/>
        </authorList>
    </citation>
    <scope>NUCLEOTIDE SEQUENCE</scope>
    <source>
        <strain evidence="1">CL356</strain>
    </source>
</reference>
<feature type="non-terminal residue" evidence="1">
    <location>
        <position position="316"/>
    </location>
</feature>
<name>A0ACA9M6K3_9GLOM</name>
<accession>A0ACA9M6K3</accession>
<sequence length="316" mass="36140">MTKNLAGDYGGGQKSYQQEDVELRQVGQNLDVSSFFDEVSKIQDMIRQIQENISRIDELHARSLATIKEEEESKQKLEGYTSNTKQLLVQVKDRIRKLESLNLSLPSNAGDLEVRKAQTANLRKKFLETLQNYQNIEYQNRQKFRARMERQYKIVNPTASQEEIDAALDNDEGEQVFAQSLMTSTRYGAAKDALREVQERHDDIKKIERTIEELANLFQEMQLMVEAQDVPIATIEEHADQVNHDMEQANVHMEKAYESAKGARRKKWYCFFILIIILIVAAVGLYIYLKPKSSDTSSSTTQTITASSSSAQATET</sequence>
<comment type="caution">
    <text evidence="1">The sequence shown here is derived from an EMBL/GenBank/DDBJ whole genome shotgun (WGS) entry which is preliminary data.</text>
</comment>
<organism evidence="1 2">
    <name type="scientific">Acaulospora colombiana</name>
    <dbReference type="NCBI Taxonomy" id="27376"/>
    <lineage>
        <taxon>Eukaryota</taxon>
        <taxon>Fungi</taxon>
        <taxon>Fungi incertae sedis</taxon>
        <taxon>Mucoromycota</taxon>
        <taxon>Glomeromycotina</taxon>
        <taxon>Glomeromycetes</taxon>
        <taxon>Diversisporales</taxon>
        <taxon>Acaulosporaceae</taxon>
        <taxon>Acaulospora</taxon>
    </lineage>
</organism>
<keyword evidence="2" id="KW-1185">Reference proteome</keyword>
<proteinExistence type="predicted"/>
<dbReference type="Proteomes" id="UP000789525">
    <property type="component" value="Unassembled WGS sequence"/>
</dbReference>
<evidence type="ECO:0000313" key="1">
    <source>
        <dbReference type="EMBL" id="CAG8573091.1"/>
    </source>
</evidence>
<gene>
    <name evidence="1" type="ORF">ACOLOM_LOCUS5675</name>
</gene>
<evidence type="ECO:0000313" key="2">
    <source>
        <dbReference type="Proteomes" id="UP000789525"/>
    </source>
</evidence>
<dbReference type="EMBL" id="CAJVPT010010752">
    <property type="protein sequence ID" value="CAG8573091.1"/>
    <property type="molecule type" value="Genomic_DNA"/>
</dbReference>
<protein>
    <submittedName>
        <fullName evidence="1">17062_t:CDS:1</fullName>
    </submittedName>
</protein>